<dbReference type="EC" id="6.3.3.2" evidence="4"/>
<dbReference type="EMBL" id="JARCJK010000003">
    <property type="protein sequence ID" value="MDE4165701.1"/>
    <property type="molecule type" value="Genomic_DNA"/>
</dbReference>
<reference evidence="5 7" key="1">
    <citation type="submission" date="2016-04" db="EMBL/GenBank/DDBJ databases">
        <authorList>
            <person name="Evans L.H."/>
            <person name="Alamgir A."/>
            <person name="Owens N."/>
            <person name="Weber N.D."/>
            <person name="Virtaneva K."/>
            <person name="Barbian K."/>
            <person name="Babar A."/>
            <person name="Rosenke K."/>
        </authorList>
    </citation>
    <scope>NUCLEOTIDE SEQUENCE [LARGE SCALE GENOMIC DNA]</scope>
    <source>
        <strain evidence="5 7">JL2886</strain>
    </source>
</reference>
<dbReference type="AlphaFoldDB" id="A0A1B0ZNG1"/>
<organism evidence="5 7">
    <name type="scientific">Phaeobacter gallaeciensis</name>
    <dbReference type="NCBI Taxonomy" id="60890"/>
    <lineage>
        <taxon>Bacteria</taxon>
        <taxon>Pseudomonadati</taxon>
        <taxon>Pseudomonadota</taxon>
        <taxon>Alphaproteobacteria</taxon>
        <taxon>Rhodobacterales</taxon>
        <taxon>Roseobacteraceae</taxon>
        <taxon>Phaeobacter</taxon>
    </lineage>
</organism>
<evidence type="ECO:0000256" key="3">
    <source>
        <dbReference type="ARBA" id="ARBA00022840"/>
    </source>
</evidence>
<evidence type="ECO:0000256" key="4">
    <source>
        <dbReference type="RuleBase" id="RU361279"/>
    </source>
</evidence>
<keyword evidence="4" id="KW-0479">Metal-binding</keyword>
<dbReference type="Proteomes" id="UP000092565">
    <property type="component" value="Chromosome"/>
</dbReference>
<name>A0A1B0ZNG1_9RHOB</name>
<dbReference type="GO" id="GO:0035999">
    <property type="term" value="P:tetrahydrofolate interconversion"/>
    <property type="evidence" value="ECO:0007669"/>
    <property type="project" value="TreeGrafter"/>
</dbReference>
<evidence type="ECO:0000313" key="5">
    <source>
        <dbReference type="EMBL" id="ANP35685.1"/>
    </source>
</evidence>
<proteinExistence type="inferred from homology"/>
<evidence type="ECO:0000313" key="8">
    <source>
        <dbReference type="Proteomes" id="UP001218364"/>
    </source>
</evidence>
<evidence type="ECO:0000313" key="7">
    <source>
        <dbReference type="Proteomes" id="UP000092565"/>
    </source>
</evidence>
<dbReference type="PANTHER" id="PTHR23407">
    <property type="entry name" value="ATPASE INHIBITOR/5-FORMYLTETRAHYDROFOLATE CYCLO-LIGASE"/>
    <property type="match status" value="1"/>
</dbReference>
<keyword evidence="5" id="KW-0436">Ligase</keyword>
<dbReference type="GO" id="GO:0030272">
    <property type="term" value="F:5-formyltetrahydrofolate cyclo-ligase activity"/>
    <property type="evidence" value="ECO:0007669"/>
    <property type="project" value="UniProtKB-EC"/>
</dbReference>
<dbReference type="EMBL" id="CP015124">
    <property type="protein sequence ID" value="ANP35685.1"/>
    <property type="molecule type" value="Genomic_DNA"/>
</dbReference>
<protein>
    <recommendedName>
        <fullName evidence="4">5-formyltetrahydrofolate cyclo-ligase</fullName>
        <ecNumber evidence="4">6.3.3.2</ecNumber>
    </recommendedName>
</protein>
<dbReference type="PATRIC" id="fig|60890.4.peg.740"/>
<dbReference type="PANTHER" id="PTHR23407:SF1">
    <property type="entry name" value="5-FORMYLTETRAHYDROFOLATE CYCLO-LIGASE"/>
    <property type="match status" value="1"/>
</dbReference>
<dbReference type="InterPro" id="IPR002698">
    <property type="entry name" value="FTHF_cligase"/>
</dbReference>
<dbReference type="Pfam" id="PF01812">
    <property type="entry name" value="5-FTHF_cyc-lig"/>
    <property type="match status" value="1"/>
</dbReference>
<dbReference type="OrthoDB" id="9801938at2"/>
<dbReference type="InterPro" id="IPR037171">
    <property type="entry name" value="NagB/RpiA_transferase-like"/>
</dbReference>
<reference evidence="6 8" key="2">
    <citation type="submission" date="2023-02" db="EMBL/GenBank/DDBJ databases">
        <title>Population genomics of bacteria associated with diatom.</title>
        <authorList>
            <person name="Xie J."/>
            <person name="Wang H."/>
        </authorList>
    </citation>
    <scope>NUCLEOTIDE SEQUENCE [LARGE SCALE GENOMIC DNA]</scope>
    <source>
        <strain evidence="6 8">PT47_8</strain>
    </source>
</reference>
<evidence type="ECO:0000256" key="1">
    <source>
        <dbReference type="ARBA" id="ARBA00010638"/>
    </source>
</evidence>
<dbReference type="GO" id="GO:0009396">
    <property type="term" value="P:folic acid-containing compound biosynthetic process"/>
    <property type="evidence" value="ECO:0007669"/>
    <property type="project" value="TreeGrafter"/>
</dbReference>
<dbReference type="InterPro" id="IPR024185">
    <property type="entry name" value="FTHF_cligase-like_sf"/>
</dbReference>
<dbReference type="GO" id="GO:0005524">
    <property type="term" value="F:ATP binding"/>
    <property type="evidence" value="ECO:0007669"/>
    <property type="project" value="UniProtKB-KW"/>
</dbReference>
<dbReference type="RefSeq" id="WP_065270773.1">
    <property type="nucleotide sequence ID" value="NZ_CP015124.1"/>
</dbReference>
<dbReference type="GO" id="GO:0046872">
    <property type="term" value="F:metal ion binding"/>
    <property type="evidence" value="ECO:0007669"/>
    <property type="project" value="UniProtKB-KW"/>
</dbReference>
<comment type="catalytic activity">
    <reaction evidence="4">
        <text>(6S)-5-formyl-5,6,7,8-tetrahydrofolate + ATP = (6R)-5,10-methenyltetrahydrofolate + ADP + phosphate</text>
        <dbReference type="Rhea" id="RHEA:10488"/>
        <dbReference type="ChEBI" id="CHEBI:30616"/>
        <dbReference type="ChEBI" id="CHEBI:43474"/>
        <dbReference type="ChEBI" id="CHEBI:57455"/>
        <dbReference type="ChEBI" id="CHEBI:57457"/>
        <dbReference type="ChEBI" id="CHEBI:456216"/>
        <dbReference type="EC" id="6.3.3.2"/>
    </reaction>
</comment>
<sequence length="187" mass="20081">MADLAAIKAQARKAAFARRKEAFDMGKPGAAGHLSEVLAGYRGVPLSGYMPIRTEIDPLPAMAEAAAHGAVGVPVIEGAGLPLRFSRWQPDAPLREGPFGAMVPAVDDFFEPEILIVPLVAFDLSGGRLGYGGGFYDRTLELLRSKRATLAIGFAFDAQEAEDLPLEPTDQPLDMIVTESRILQFSR</sequence>
<gene>
    <name evidence="5" type="ORF">JL2886_00759</name>
    <name evidence="6" type="ORF">PXK24_08340</name>
</gene>
<accession>A0A1B0ZNG1</accession>
<evidence type="ECO:0000313" key="6">
    <source>
        <dbReference type="EMBL" id="MDE4165701.1"/>
    </source>
</evidence>
<dbReference type="SUPFAM" id="SSF100950">
    <property type="entry name" value="NagB/RpiA/CoA transferase-like"/>
    <property type="match status" value="1"/>
</dbReference>
<keyword evidence="2 4" id="KW-0547">Nucleotide-binding</keyword>
<dbReference type="NCBIfam" id="TIGR02727">
    <property type="entry name" value="MTHFS_bact"/>
    <property type="match status" value="1"/>
</dbReference>
<dbReference type="Proteomes" id="UP001218364">
    <property type="component" value="Unassembled WGS sequence"/>
</dbReference>
<comment type="similarity">
    <text evidence="1 4">Belongs to the 5-formyltetrahydrofolate cyclo-ligase family.</text>
</comment>
<keyword evidence="3 4" id="KW-0067">ATP-binding</keyword>
<evidence type="ECO:0000256" key="2">
    <source>
        <dbReference type="ARBA" id="ARBA00022741"/>
    </source>
</evidence>
<keyword evidence="7" id="KW-1185">Reference proteome</keyword>
<dbReference type="Gene3D" id="3.40.50.10420">
    <property type="entry name" value="NagB/RpiA/CoA transferase-like"/>
    <property type="match status" value="1"/>
</dbReference>
<keyword evidence="4" id="KW-0460">Magnesium</keyword>
<comment type="cofactor">
    <cofactor evidence="4">
        <name>Mg(2+)</name>
        <dbReference type="ChEBI" id="CHEBI:18420"/>
    </cofactor>
</comment>